<dbReference type="GO" id="GO:0003680">
    <property type="term" value="F:minor groove of adenine-thymine-rich DNA binding"/>
    <property type="evidence" value="ECO:0007669"/>
    <property type="project" value="TreeGrafter"/>
</dbReference>
<protein>
    <submittedName>
        <fullName evidence="7">H-NS histone family protein</fullName>
    </submittedName>
</protein>
<evidence type="ECO:0000259" key="6">
    <source>
        <dbReference type="SMART" id="SM00528"/>
    </source>
</evidence>
<feature type="region of interest" description="Disordered" evidence="5">
    <location>
        <begin position="36"/>
        <end position="60"/>
    </location>
</feature>
<dbReference type="RefSeq" id="WP_130965858.1">
    <property type="nucleotide sequence ID" value="NZ_SIXI01000001.1"/>
</dbReference>
<evidence type="ECO:0000256" key="1">
    <source>
        <dbReference type="ARBA" id="ARBA00004453"/>
    </source>
</evidence>
<dbReference type="GO" id="GO:0001217">
    <property type="term" value="F:DNA-binding transcription repressor activity"/>
    <property type="evidence" value="ECO:0007669"/>
    <property type="project" value="TreeGrafter"/>
</dbReference>
<dbReference type="OrthoDB" id="5297879at2"/>
<accession>A0A4Q9H1Q3</accession>
<dbReference type="GO" id="GO:0000976">
    <property type="term" value="F:transcription cis-regulatory region binding"/>
    <property type="evidence" value="ECO:0007669"/>
    <property type="project" value="TreeGrafter"/>
</dbReference>
<dbReference type="GO" id="GO:0003681">
    <property type="term" value="F:bent DNA binding"/>
    <property type="evidence" value="ECO:0007669"/>
    <property type="project" value="TreeGrafter"/>
</dbReference>
<dbReference type="EMBL" id="SIXI01000001">
    <property type="protein sequence ID" value="TBO33908.1"/>
    <property type="molecule type" value="Genomic_DNA"/>
</dbReference>
<reference evidence="7 8" key="1">
    <citation type="submission" date="2019-02" db="EMBL/GenBank/DDBJ databases">
        <title>Aquabacterium sp. strain KMB7.</title>
        <authorList>
            <person name="Chen W.-M."/>
        </authorList>
    </citation>
    <scope>NUCLEOTIDE SEQUENCE [LARGE SCALE GENOMIC DNA]</scope>
    <source>
        <strain evidence="7 8">KMB7</strain>
    </source>
</reference>
<keyword evidence="8" id="KW-1185">Reference proteome</keyword>
<dbReference type="GO" id="GO:0005829">
    <property type="term" value="C:cytosol"/>
    <property type="evidence" value="ECO:0007669"/>
    <property type="project" value="TreeGrafter"/>
</dbReference>
<proteinExistence type="inferred from homology"/>
<evidence type="ECO:0000256" key="2">
    <source>
        <dbReference type="ARBA" id="ARBA00010610"/>
    </source>
</evidence>
<dbReference type="GO" id="GO:0032993">
    <property type="term" value="C:protein-DNA complex"/>
    <property type="evidence" value="ECO:0007669"/>
    <property type="project" value="TreeGrafter"/>
</dbReference>
<feature type="domain" description="DNA-binding protein H-NS-like C-terminal" evidence="6">
    <location>
        <begin position="36"/>
        <end position="87"/>
    </location>
</feature>
<comment type="similarity">
    <text evidence="2">Belongs to the histone-like protein H-NS family.</text>
</comment>
<dbReference type="PANTHER" id="PTHR38097">
    <property type="match status" value="1"/>
</dbReference>
<organism evidence="7 8">
    <name type="scientific">Aquabacterium lacunae</name>
    <dbReference type="NCBI Taxonomy" id="2528630"/>
    <lineage>
        <taxon>Bacteria</taxon>
        <taxon>Pseudomonadati</taxon>
        <taxon>Pseudomonadota</taxon>
        <taxon>Betaproteobacteria</taxon>
        <taxon>Burkholderiales</taxon>
        <taxon>Aquabacterium</taxon>
    </lineage>
</organism>
<dbReference type="AlphaFoldDB" id="A0A4Q9H1Q3"/>
<dbReference type="InterPro" id="IPR027444">
    <property type="entry name" value="H-NS_C_dom"/>
</dbReference>
<comment type="subcellular location">
    <subcellularLocation>
        <location evidence="1">Cytoplasm</location>
        <location evidence="1">Nucleoid</location>
    </subcellularLocation>
</comment>
<evidence type="ECO:0000313" key="7">
    <source>
        <dbReference type="EMBL" id="TBO33908.1"/>
    </source>
</evidence>
<dbReference type="InterPro" id="IPR037150">
    <property type="entry name" value="H-NS_C_dom_sf"/>
</dbReference>
<dbReference type="Gene3D" id="4.10.430.10">
    <property type="entry name" value="Histone-like protein H-NS, C-terminal domain"/>
    <property type="match status" value="1"/>
</dbReference>
<evidence type="ECO:0000256" key="5">
    <source>
        <dbReference type="SAM" id="MobiDB-lite"/>
    </source>
</evidence>
<dbReference type="Pfam" id="PF00816">
    <property type="entry name" value="Histone_HNS"/>
    <property type="match status" value="1"/>
</dbReference>
<dbReference type="GO" id="GO:0009295">
    <property type="term" value="C:nucleoid"/>
    <property type="evidence" value="ECO:0007669"/>
    <property type="project" value="UniProtKB-SubCell"/>
</dbReference>
<evidence type="ECO:0000256" key="3">
    <source>
        <dbReference type="ARBA" id="ARBA00022490"/>
    </source>
</evidence>
<dbReference type="PANTHER" id="PTHR38097:SF2">
    <property type="entry name" value="DNA-BINDING PROTEIN STPA"/>
    <property type="match status" value="1"/>
</dbReference>
<gene>
    <name evidence="7" type="ORF">EYS42_00150</name>
</gene>
<dbReference type="SUPFAM" id="SSF81273">
    <property type="entry name" value="H-NS histone-like proteins"/>
    <property type="match status" value="1"/>
</dbReference>
<evidence type="ECO:0000313" key="8">
    <source>
        <dbReference type="Proteomes" id="UP000292120"/>
    </source>
</evidence>
<keyword evidence="3" id="KW-0963">Cytoplasm</keyword>
<name>A0A4Q9H1Q3_9BURK</name>
<sequence>MADKTPEQEAAILSIRKLMAFWHITPDELHVPMAEGERRAPVAPPPPASHKYRHPLTGDTWDGVGRQPEWLRLALTKEGYMVEELRIPDAPPPQ</sequence>
<dbReference type="SMART" id="SM00528">
    <property type="entry name" value="HNS"/>
    <property type="match status" value="1"/>
</dbReference>
<evidence type="ECO:0000256" key="4">
    <source>
        <dbReference type="ARBA" id="ARBA00023125"/>
    </source>
</evidence>
<keyword evidence="4" id="KW-0238">DNA-binding</keyword>
<comment type="caution">
    <text evidence="7">The sequence shown here is derived from an EMBL/GenBank/DDBJ whole genome shotgun (WGS) entry which is preliminary data.</text>
</comment>
<dbReference type="Proteomes" id="UP000292120">
    <property type="component" value="Unassembled WGS sequence"/>
</dbReference>